<keyword evidence="1" id="KW-0413">Isomerase</keyword>
<dbReference type="GO" id="GO:0016853">
    <property type="term" value="F:isomerase activity"/>
    <property type="evidence" value="ECO:0007669"/>
    <property type="project" value="UniProtKB-KW"/>
</dbReference>
<dbReference type="Gene3D" id="3.10.450.50">
    <property type="match status" value="1"/>
</dbReference>
<protein>
    <submittedName>
        <fullName evidence="1">Ketosteroid isomerase</fullName>
    </submittedName>
</protein>
<gene>
    <name evidence="1" type="ORF">GJU39_20720</name>
</gene>
<dbReference type="RefSeq" id="WP_154282910.1">
    <property type="nucleotide sequence ID" value="NZ_JBHUJQ010000001.1"/>
</dbReference>
<dbReference type="Proteomes" id="UP000487757">
    <property type="component" value="Unassembled WGS sequence"/>
</dbReference>
<dbReference type="InterPro" id="IPR009959">
    <property type="entry name" value="Cyclase_SnoaL-like"/>
</dbReference>
<dbReference type="GO" id="GO:0030638">
    <property type="term" value="P:polyketide metabolic process"/>
    <property type="evidence" value="ECO:0007669"/>
    <property type="project" value="InterPro"/>
</dbReference>
<evidence type="ECO:0000313" key="1">
    <source>
        <dbReference type="EMBL" id="MRX78506.1"/>
    </source>
</evidence>
<proteinExistence type="predicted"/>
<dbReference type="OrthoDB" id="129343at2"/>
<dbReference type="Pfam" id="PF07366">
    <property type="entry name" value="SnoaL"/>
    <property type="match status" value="1"/>
</dbReference>
<organism evidence="1 2">
    <name type="scientific">Pedobacter petrophilus</name>
    <dbReference type="NCBI Taxonomy" id="1908241"/>
    <lineage>
        <taxon>Bacteria</taxon>
        <taxon>Pseudomonadati</taxon>
        <taxon>Bacteroidota</taxon>
        <taxon>Sphingobacteriia</taxon>
        <taxon>Sphingobacteriales</taxon>
        <taxon>Sphingobacteriaceae</taxon>
        <taxon>Pedobacter</taxon>
    </lineage>
</organism>
<accession>A0A7K0G688</accession>
<sequence>MKTASENENIIRELYRVAEIQDLKAFVDLFSKDGYFLDVSSGIKYQGQEIGEAIKIYAKAFPDMHRELFEFYVNAEDNVVIVELALQGTHKGPLQMPLGTIPSTNKKINVPCCDVFHMENGKVKSFHCYNIATELLAQIGVLSNLSEVVEPS</sequence>
<reference evidence="1 2" key="1">
    <citation type="submission" date="2019-11" db="EMBL/GenBank/DDBJ databases">
        <title>Pedobacter petrophilus genome.</title>
        <authorList>
            <person name="Feldbauer M.J."/>
            <person name="Newman J.D."/>
        </authorList>
    </citation>
    <scope>NUCLEOTIDE SEQUENCE [LARGE SCALE GENOMIC DNA]</scope>
    <source>
        <strain evidence="1 2">LMG 29686</strain>
    </source>
</reference>
<comment type="caution">
    <text evidence="1">The sequence shown here is derived from an EMBL/GenBank/DDBJ whole genome shotgun (WGS) entry which is preliminary data.</text>
</comment>
<dbReference type="AlphaFoldDB" id="A0A7K0G688"/>
<dbReference type="SUPFAM" id="SSF54427">
    <property type="entry name" value="NTF2-like"/>
    <property type="match status" value="1"/>
</dbReference>
<name>A0A7K0G688_9SPHI</name>
<dbReference type="EMBL" id="WKKH01000056">
    <property type="protein sequence ID" value="MRX78506.1"/>
    <property type="molecule type" value="Genomic_DNA"/>
</dbReference>
<keyword evidence="2" id="KW-1185">Reference proteome</keyword>
<dbReference type="InterPro" id="IPR032710">
    <property type="entry name" value="NTF2-like_dom_sf"/>
</dbReference>
<evidence type="ECO:0000313" key="2">
    <source>
        <dbReference type="Proteomes" id="UP000487757"/>
    </source>
</evidence>